<dbReference type="PANTHER" id="PTHR22594">
    <property type="entry name" value="ASPARTYL/LYSYL-TRNA SYNTHETASE"/>
    <property type="match status" value="1"/>
</dbReference>
<proteinExistence type="predicted"/>
<dbReference type="InterPro" id="IPR004364">
    <property type="entry name" value="Aa-tRNA-synt_II"/>
</dbReference>
<organism evidence="7 8">
    <name type="scientific">Actinocorallia aurantiaca</name>
    <dbReference type="NCBI Taxonomy" id="46204"/>
    <lineage>
        <taxon>Bacteria</taxon>
        <taxon>Bacillati</taxon>
        <taxon>Actinomycetota</taxon>
        <taxon>Actinomycetes</taxon>
        <taxon>Streptosporangiales</taxon>
        <taxon>Thermomonosporaceae</taxon>
        <taxon>Actinocorallia</taxon>
    </lineage>
</organism>
<evidence type="ECO:0000313" key="7">
    <source>
        <dbReference type="EMBL" id="GAA2736228.1"/>
    </source>
</evidence>
<protein>
    <submittedName>
        <fullName evidence="7">Asparagine synthetase A</fullName>
    </submittedName>
</protein>
<evidence type="ECO:0000256" key="5">
    <source>
        <dbReference type="ARBA" id="ARBA00023146"/>
    </source>
</evidence>
<dbReference type="RefSeq" id="WP_344455991.1">
    <property type="nucleotide sequence ID" value="NZ_BAAATZ010000032.1"/>
</dbReference>
<evidence type="ECO:0000256" key="4">
    <source>
        <dbReference type="ARBA" id="ARBA00022917"/>
    </source>
</evidence>
<sequence length="335" mass="37091">MHHGDIAGTTVQGPSPLGEHLRTPALRSAMLVQQEALHAAREFLRDHGFVELLPPLMGPVTDPGARGAKPIDVDYYGHPYKLMTSAYLYKQVSLRGFERLFFIAPNVRIEPPETATTGRHLVEFHQIDVEIAGASREEAMETASGLLKHVVTRVCERVPGVLRDLGREPGFFAELLASPFGVLTHAEAVARLRDQGHPQSPDAEIDWVGERTLSEQTARPFFITDYPKGSRGFYDRENAHEPGTLRNFDLIAHGGYGELVSGSERESDYATMIARMRESAENPAKYDWYLRNVKDGIPFGSGFGMGVERLVRFLTGLDAVWKVSAYPKLPGVVAP</sequence>
<reference evidence="7 8" key="1">
    <citation type="journal article" date="2019" name="Int. J. Syst. Evol. Microbiol.">
        <title>The Global Catalogue of Microorganisms (GCM) 10K type strain sequencing project: providing services to taxonomists for standard genome sequencing and annotation.</title>
        <authorList>
            <consortium name="The Broad Institute Genomics Platform"/>
            <consortium name="The Broad Institute Genome Sequencing Center for Infectious Disease"/>
            <person name="Wu L."/>
            <person name="Ma J."/>
        </authorList>
    </citation>
    <scope>NUCLEOTIDE SEQUENCE [LARGE SCALE GENOMIC DNA]</scope>
    <source>
        <strain evidence="7 8">JCM 8201</strain>
    </source>
</reference>
<keyword evidence="2" id="KW-0547">Nucleotide-binding</keyword>
<evidence type="ECO:0000313" key="8">
    <source>
        <dbReference type="Proteomes" id="UP001501842"/>
    </source>
</evidence>
<dbReference type="InterPro" id="IPR045864">
    <property type="entry name" value="aa-tRNA-synth_II/BPL/LPL"/>
</dbReference>
<keyword evidence="8" id="KW-1185">Reference proteome</keyword>
<keyword evidence="5" id="KW-0030">Aminoacyl-tRNA synthetase</keyword>
<feature type="domain" description="Aminoacyl-transfer RNA synthetases class-II family profile" evidence="6">
    <location>
        <begin position="39"/>
        <end position="335"/>
    </location>
</feature>
<name>A0ABN3UP52_9ACTN</name>
<gene>
    <name evidence="7" type="ORF">GCM10010439_62790</name>
</gene>
<dbReference type="Pfam" id="PF00152">
    <property type="entry name" value="tRNA-synt_2"/>
    <property type="match status" value="1"/>
</dbReference>
<dbReference type="NCBIfam" id="NF005052">
    <property type="entry name" value="PRK06462.1-1"/>
    <property type="match status" value="1"/>
</dbReference>
<evidence type="ECO:0000259" key="6">
    <source>
        <dbReference type="PROSITE" id="PS50862"/>
    </source>
</evidence>
<dbReference type="SUPFAM" id="SSF55681">
    <property type="entry name" value="Class II aaRS and biotin synthetases"/>
    <property type="match status" value="1"/>
</dbReference>
<keyword evidence="3" id="KW-0067">ATP-binding</keyword>
<dbReference type="PROSITE" id="PS50862">
    <property type="entry name" value="AA_TRNA_LIGASE_II"/>
    <property type="match status" value="1"/>
</dbReference>
<evidence type="ECO:0000256" key="1">
    <source>
        <dbReference type="ARBA" id="ARBA00022598"/>
    </source>
</evidence>
<dbReference type="PANTHER" id="PTHR22594:SF48">
    <property type="entry name" value="ASPARAGINYL-TRNA SYNTHETASE-RELATED PROTEIN (N-TRUNCATION)"/>
    <property type="match status" value="1"/>
</dbReference>
<evidence type="ECO:0000256" key="3">
    <source>
        <dbReference type="ARBA" id="ARBA00022840"/>
    </source>
</evidence>
<dbReference type="EMBL" id="BAAATZ010000032">
    <property type="protein sequence ID" value="GAA2736228.1"/>
    <property type="molecule type" value="Genomic_DNA"/>
</dbReference>
<dbReference type="InterPro" id="IPR006195">
    <property type="entry name" value="aa-tRNA-synth_II"/>
</dbReference>
<dbReference type="Gene3D" id="3.30.930.10">
    <property type="entry name" value="Bira Bifunctional Protein, Domain 2"/>
    <property type="match status" value="1"/>
</dbReference>
<comment type="caution">
    <text evidence="7">The sequence shown here is derived from an EMBL/GenBank/DDBJ whole genome shotgun (WGS) entry which is preliminary data.</text>
</comment>
<keyword evidence="1" id="KW-0436">Ligase</keyword>
<evidence type="ECO:0000256" key="2">
    <source>
        <dbReference type="ARBA" id="ARBA00022741"/>
    </source>
</evidence>
<keyword evidence="4" id="KW-0648">Protein biosynthesis</keyword>
<accession>A0ABN3UP52</accession>
<dbReference type="Proteomes" id="UP001501842">
    <property type="component" value="Unassembled WGS sequence"/>
</dbReference>